<evidence type="ECO:0008006" key="3">
    <source>
        <dbReference type="Google" id="ProtNLM"/>
    </source>
</evidence>
<proteinExistence type="predicted"/>
<dbReference type="Proteomes" id="UP000256964">
    <property type="component" value="Unassembled WGS sequence"/>
</dbReference>
<dbReference type="EMBL" id="KZ857437">
    <property type="protein sequence ID" value="RDX45504.1"/>
    <property type="molecule type" value="Genomic_DNA"/>
</dbReference>
<dbReference type="SUPFAM" id="SSF52047">
    <property type="entry name" value="RNI-like"/>
    <property type="match status" value="1"/>
</dbReference>
<organism evidence="1 2">
    <name type="scientific">Lentinus brumalis</name>
    <dbReference type="NCBI Taxonomy" id="2498619"/>
    <lineage>
        <taxon>Eukaryota</taxon>
        <taxon>Fungi</taxon>
        <taxon>Dikarya</taxon>
        <taxon>Basidiomycota</taxon>
        <taxon>Agaricomycotina</taxon>
        <taxon>Agaricomycetes</taxon>
        <taxon>Polyporales</taxon>
        <taxon>Polyporaceae</taxon>
        <taxon>Lentinus</taxon>
    </lineage>
</organism>
<protein>
    <recommendedName>
        <fullName evidence="3">F-box domain-containing protein</fullName>
    </recommendedName>
</protein>
<name>A0A371CYY9_9APHY</name>
<evidence type="ECO:0000313" key="2">
    <source>
        <dbReference type="Proteomes" id="UP000256964"/>
    </source>
</evidence>
<reference evidence="1 2" key="1">
    <citation type="journal article" date="2018" name="Biotechnol. Biofuels">
        <title>Integrative visual omics of the white-rot fungus Polyporus brumalis exposes the biotechnological potential of its oxidative enzymes for delignifying raw plant biomass.</title>
        <authorList>
            <person name="Miyauchi S."/>
            <person name="Rancon A."/>
            <person name="Drula E."/>
            <person name="Hage H."/>
            <person name="Chaduli D."/>
            <person name="Favel A."/>
            <person name="Grisel S."/>
            <person name="Henrissat B."/>
            <person name="Herpoel-Gimbert I."/>
            <person name="Ruiz-Duenas F.J."/>
            <person name="Chevret D."/>
            <person name="Hainaut M."/>
            <person name="Lin J."/>
            <person name="Wang M."/>
            <person name="Pangilinan J."/>
            <person name="Lipzen A."/>
            <person name="Lesage-Meessen L."/>
            <person name="Navarro D."/>
            <person name="Riley R."/>
            <person name="Grigoriev I.V."/>
            <person name="Zhou S."/>
            <person name="Raouche S."/>
            <person name="Rosso M.N."/>
        </authorList>
    </citation>
    <scope>NUCLEOTIDE SEQUENCE [LARGE SCALE GENOMIC DNA]</scope>
    <source>
        <strain evidence="1 2">BRFM 1820</strain>
    </source>
</reference>
<sequence length="535" mass="62031">MLRKPTSLLDLDDYLLIRLLEQVKSTDLTRCVEPLSTTCRRMRELSMPLLFGMIRQQLNVADTASPPESYLVPESLWPYIKAVKLRCRCIDGHLTLPVRERYEPQDSDVICGALENPTLHRTLHNMPHLSTVIVCPAASHAFGHGLLWETLCNLLSLPHLTRLVLDWVRMCPRPPDPSALQPQPSTTLSCLEYLLPNIRYQYSQPSEVKAVDRLLRFLHLSLETLSLPTEPSSMDTIIALLDWPRLRELKLRGLRWTSPDLPIIRLFAGMSNLRVLSLELMEQDGATGTALWPRGFTATYPWPYLDSLSVSHPDPDDEVYAHLPQTMQILMLRSWPHECIRRWQEVNYEPDQLRSYRSPTSPSALLRILRACYMPHLRNLGVEYCSDRSEVSLLSHVASNFPRLTSLELHRYRPDGDVDIPVLDIARSLASLADLRILKIHLDFPEMQWPMPNRRSGITHYWTLENPEDFEQRLRAATATFAQVLKPCLKQVWHFLYKCFQLHWRIYVVDRVPVNGLIETRVELLDNVTYETEWR</sequence>
<gene>
    <name evidence="1" type="ORF">OH76DRAFT_958480</name>
</gene>
<dbReference type="Gene3D" id="3.80.10.10">
    <property type="entry name" value="Ribonuclease Inhibitor"/>
    <property type="match status" value="1"/>
</dbReference>
<accession>A0A371CYY9</accession>
<dbReference type="InterPro" id="IPR032675">
    <property type="entry name" value="LRR_dom_sf"/>
</dbReference>
<dbReference type="OrthoDB" id="2750748at2759"/>
<evidence type="ECO:0000313" key="1">
    <source>
        <dbReference type="EMBL" id="RDX45504.1"/>
    </source>
</evidence>
<dbReference type="AlphaFoldDB" id="A0A371CYY9"/>
<keyword evidence="2" id="KW-1185">Reference proteome</keyword>